<dbReference type="EMBL" id="KN847334">
    <property type="protein sequence ID" value="KIW45388.1"/>
    <property type="molecule type" value="Genomic_DNA"/>
</dbReference>
<dbReference type="GeneID" id="27355859"/>
<reference evidence="2 3" key="1">
    <citation type="submission" date="2015-01" db="EMBL/GenBank/DDBJ databases">
        <title>The Genome Sequence of Exophiala oligosperma CBS72588.</title>
        <authorList>
            <consortium name="The Broad Institute Genomics Platform"/>
            <person name="Cuomo C."/>
            <person name="de Hoog S."/>
            <person name="Gorbushina A."/>
            <person name="Stielow B."/>
            <person name="Teixiera M."/>
            <person name="Abouelleil A."/>
            <person name="Chapman S.B."/>
            <person name="Priest M."/>
            <person name="Young S.K."/>
            <person name="Wortman J."/>
            <person name="Nusbaum C."/>
            <person name="Birren B."/>
        </authorList>
    </citation>
    <scope>NUCLEOTIDE SEQUENCE [LARGE SCALE GENOMIC DNA]</scope>
    <source>
        <strain evidence="2 3">CBS 72588</strain>
    </source>
</reference>
<dbReference type="STRING" id="215243.A0A0D2DR64"/>
<sequence length="583" mass="65904">MESALSSIIFERHVPREARTANDDWTGVTDAKARKRVQNRLNQRLYRRRRAAQREAQRASARCRKETGRPTLLAARTPHVKPSKVQADDVSPGAEPPCCEWPLYFSHDVSRRGHLSSQSLHNSQAQSKPPVQPPPSCSPNPRDRHDQQQQHDNQSHPALIKQPLDHFNYHHPSPSCAAILENGHVRRIHHYAATTLWPAFGHQILSSNETLASAFFRLSMTDDLLLNSFIWPAALEMSLHCPASPENDAIMLTCQNRSLCRVRMHIENDTVNDSVIFAVLAFTISATNPGRVRNEIPRNRDEEEREGSCFGLFAPPLRSLGWLDYFSHFRWAEAHVSALRRLVFARGDLDVITTPGIAEQVQSTDILQASLGLKKPNFALCQLYRHVLLHQVSVVRPPRERASVFFPEGAGQDDDDDNEEIKDLLLDMKMYCRLLDTGSGNPATSSSWETHVYRNLIQYRLLLLPESTGHTELCRLAILIFAYGVIYPLARPEPLKVLIGRLRRRLESDEARVSTCTSKRTEFLLWVAVMGAMGAGHSNADDEVFFISLIPSLVSLKAVMMEFLWLGPACDQGALELWTQTHH</sequence>
<dbReference type="AlphaFoldDB" id="A0A0D2DR64"/>
<evidence type="ECO:0008006" key="4">
    <source>
        <dbReference type="Google" id="ProtNLM"/>
    </source>
</evidence>
<dbReference type="Proteomes" id="UP000053342">
    <property type="component" value="Unassembled WGS sequence"/>
</dbReference>
<feature type="region of interest" description="Disordered" evidence="1">
    <location>
        <begin position="48"/>
        <end position="93"/>
    </location>
</feature>
<proteinExistence type="predicted"/>
<evidence type="ECO:0000313" key="2">
    <source>
        <dbReference type="EMBL" id="KIW45388.1"/>
    </source>
</evidence>
<dbReference type="PANTHER" id="PTHR37540">
    <property type="entry name" value="TRANSCRIPTION FACTOR (ACR-2), PUTATIVE-RELATED-RELATED"/>
    <property type="match status" value="1"/>
</dbReference>
<dbReference type="HOGENOM" id="CLU_032147_0_0_1"/>
<dbReference type="RefSeq" id="XP_016265604.1">
    <property type="nucleotide sequence ID" value="XM_016404599.1"/>
</dbReference>
<protein>
    <recommendedName>
        <fullName evidence="4">BZIP domain-containing protein</fullName>
    </recommendedName>
</protein>
<name>A0A0D2DR64_9EURO</name>
<keyword evidence="3" id="KW-1185">Reference proteome</keyword>
<dbReference type="OrthoDB" id="3469466at2759"/>
<accession>A0A0D2DR64</accession>
<dbReference type="VEuPathDB" id="FungiDB:PV06_03785"/>
<feature type="region of interest" description="Disordered" evidence="1">
    <location>
        <begin position="114"/>
        <end position="155"/>
    </location>
</feature>
<evidence type="ECO:0000256" key="1">
    <source>
        <dbReference type="SAM" id="MobiDB-lite"/>
    </source>
</evidence>
<organism evidence="2 3">
    <name type="scientific">Exophiala oligosperma</name>
    <dbReference type="NCBI Taxonomy" id="215243"/>
    <lineage>
        <taxon>Eukaryota</taxon>
        <taxon>Fungi</taxon>
        <taxon>Dikarya</taxon>
        <taxon>Ascomycota</taxon>
        <taxon>Pezizomycotina</taxon>
        <taxon>Eurotiomycetes</taxon>
        <taxon>Chaetothyriomycetidae</taxon>
        <taxon>Chaetothyriales</taxon>
        <taxon>Herpotrichiellaceae</taxon>
        <taxon>Exophiala</taxon>
    </lineage>
</organism>
<dbReference type="PANTHER" id="PTHR37540:SF5">
    <property type="entry name" value="TRANSCRIPTION FACTOR DOMAIN-CONTAINING PROTEIN"/>
    <property type="match status" value="1"/>
</dbReference>
<feature type="compositionally biased region" description="Basic and acidic residues" evidence="1">
    <location>
        <begin position="52"/>
        <end position="68"/>
    </location>
</feature>
<evidence type="ECO:0000313" key="3">
    <source>
        <dbReference type="Proteomes" id="UP000053342"/>
    </source>
</evidence>
<gene>
    <name evidence="2" type="ORF">PV06_03785</name>
</gene>